<dbReference type="HOGENOM" id="CLU_000445_114_71_2"/>
<dbReference type="SMART" id="SM00065">
    <property type="entry name" value="GAF"/>
    <property type="match status" value="1"/>
</dbReference>
<dbReference type="InterPro" id="IPR004358">
    <property type="entry name" value="Sig_transdc_His_kin-like_C"/>
</dbReference>
<feature type="domain" description="PAS" evidence="8">
    <location>
        <begin position="175"/>
        <end position="245"/>
    </location>
</feature>
<evidence type="ECO:0000259" key="8">
    <source>
        <dbReference type="PROSITE" id="PS50112"/>
    </source>
</evidence>
<dbReference type="InterPro" id="IPR029016">
    <property type="entry name" value="GAF-like_dom_sf"/>
</dbReference>
<dbReference type="Gene3D" id="3.30.450.40">
    <property type="match status" value="1"/>
</dbReference>
<dbReference type="Gene3D" id="3.30.565.10">
    <property type="entry name" value="Histidine kinase-like ATPase, C-terminal domain"/>
    <property type="match status" value="1"/>
</dbReference>
<name>L0JX13_9EURY</name>
<dbReference type="Gene3D" id="3.30.450.20">
    <property type="entry name" value="PAS domain"/>
    <property type="match status" value="4"/>
</dbReference>
<dbReference type="SUPFAM" id="SSF47384">
    <property type="entry name" value="Homodimeric domain of signal transducing histidine kinase"/>
    <property type="match status" value="1"/>
</dbReference>
<dbReference type="InterPro" id="IPR036890">
    <property type="entry name" value="HATPase_C_sf"/>
</dbReference>
<dbReference type="Pfam" id="PF00512">
    <property type="entry name" value="HisKA"/>
    <property type="match status" value="1"/>
</dbReference>
<feature type="region of interest" description="Disordered" evidence="6">
    <location>
        <begin position="879"/>
        <end position="898"/>
    </location>
</feature>
<dbReference type="GO" id="GO:0000155">
    <property type="term" value="F:phosphorelay sensor kinase activity"/>
    <property type="evidence" value="ECO:0007669"/>
    <property type="project" value="InterPro"/>
</dbReference>
<comment type="catalytic activity">
    <reaction evidence="1">
        <text>ATP + protein L-histidine = ADP + protein N-phospho-L-histidine.</text>
        <dbReference type="EC" id="2.7.13.3"/>
    </reaction>
</comment>
<sequence>MESSSSNSPDVCTRTRRQEVVADLGQRALETDDLEALLDEAADALTEGLAVERAAVLEFRTADEALLRAGAGWRAGLVGSATVPASADTLVGEVLRCKEPFLVEDVRGEERVHSPELFADHGVVGGIGVRIGSAEEPWGVLGAYATDARSFIPHDASFVESVAAVLGTAIENRRSRRQFEDTYGRISDAFFALDEDWEFTYLNERAHELINPDDRELVGRNVWETFSSALERQFKPKYERAMTETETVTFEEYYPEPLDSWFEVRAYPSETGLSVYFRDVTDRKERERELELFRTLLDHSNDVVLVIESETGRILDANETACRRLGYDRDELLALAVPDIERRFADVEAWRDHVEDVALEDAVTIEGVHERKDGTTYPAEVNVSYVGVDDGYMIAVARDITDRRRRERRLRQSQQQYRTLAENVPNGIVTLFDDDLRYTLAAGRTFDTLPVSATEIEGQPVQEVWPDGIGRSLEGAFRAALGGESREVELEYADREWVVHVVPITDGDGDVFGGMTIAQDITERKERERQLRMRERRLSTLIENVPGMVYRCKTERGWPMTFVSDACEALTGYDPDVLESGELSWGEDVMVESDRERLWETVNQQAAKGEPFSETYRIETADGDVRWVRDRGRALFDEEGAVIDVEGIIADITDRKRLEERLKERRRQLEASNERLEQFAYAASHDLQEPLRMVTSYLGLIEERYAEALDEDGEEFIAYAVDGAERMREMIDGLLEYSRVETQGEPFEPVALEDVLEDVLADLQLRIEESGAEITTGTLPRVRGDGSQLRQVLQNLLENAITYSGEKPPRVHVDADRRGAEWTISVSDEGIGIDPEDQHRVFQVFDRLHSAEEYEGTGIGLALCQRIVERHDGEIAVDSEPGEGSTFTITLPAADEPE</sequence>
<evidence type="ECO:0000256" key="2">
    <source>
        <dbReference type="ARBA" id="ARBA00012438"/>
    </source>
</evidence>
<keyword evidence="11" id="KW-1185">Reference proteome</keyword>
<evidence type="ECO:0000256" key="6">
    <source>
        <dbReference type="SAM" id="MobiDB-lite"/>
    </source>
</evidence>
<dbReference type="PROSITE" id="PS50112">
    <property type="entry name" value="PAS"/>
    <property type="match status" value="2"/>
</dbReference>
<dbReference type="OrthoDB" id="157138at2157"/>
<feature type="domain" description="PAS" evidence="8">
    <location>
        <begin position="289"/>
        <end position="333"/>
    </location>
</feature>
<evidence type="ECO:0000256" key="5">
    <source>
        <dbReference type="ARBA" id="ARBA00022777"/>
    </source>
</evidence>
<dbReference type="InterPro" id="IPR052162">
    <property type="entry name" value="Sensor_kinase/Photoreceptor"/>
</dbReference>
<dbReference type="PROSITE" id="PS50109">
    <property type="entry name" value="HIS_KIN"/>
    <property type="match status" value="1"/>
</dbReference>
<dbReference type="PANTHER" id="PTHR43304:SF1">
    <property type="entry name" value="PAC DOMAIN-CONTAINING PROTEIN"/>
    <property type="match status" value="1"/>
</dbReference>
<dbReference type="AlphaFoldDB" id="L0JX13"/>
<dbReference type="InterPro" id="IPR013656">
    <property type="entry name" value="PAS_4"/>
</dbReference>
<dbReference type="eggNOG" id="arCOG02360">
    <property type="taxonomic scope" value="Archaea"/>
</dbReference>
<dbReference type="KEGG" id="nou:Natoc_0531"/>
<dbReference type="InterPro" id="IPR000014">
    <property type="entry name" value="PAS"/>
</dbReference>
<dbReference type="Pfam" id="PF08447">
    <property type="entry name" value="PAS_3"/>
    <property type="match status" value="1"/>
</dbReference>
<evidence type="ECO:0000256" key="1">
    <source>
        <dbReference type="ARBA" id="ARBA00000085"/>
    </source>
</evidence>
<dbReference type="Pfam" id="PF02518">
    <property type="entry name" value="HATPase_c"/>
    <property type="match status" value="1"/>
</dbReference>
<dbReference type="eggNOG" id="arCOG07605">
    <property type="taxonomic scope" value="Archaea"/>
</dbReference>
<dbReference type="SUPFAM" id="SSF55781">
    <property type="entry name" value="GAF domain-like"/>
    <property type="match status" value="1"/>
</dbReference>
<dbReference type="SMART" id="SM00091">
    <property type="entry name" value="PAS"/>
    <property type="match status" value="4"/>
</dbReference>
<organism evidence="10 11">
    <name type="scientific">Natronococcus occultus SP4</name>
    <dbReference type="NCBI Taxonomy" id="694430"/>
    <lineage>
        <taxon>Archaea</taxon>
        <taxon>Methanobacteriati</taxon>
        <taxon>Methanobacteriota</taxon>
        <taxon>Stenosarchaea group</taxon>
        <taxon>Halobacteria</taxon>
        <taxon>Halobacteriales</taxon>
        <taxon>Natrialbaceae</taxon>
        <taxon>Natronococcus</taxon>
    </lineage>
</organism>
<accession>L0JX13</accession>
<evidence type="ECO:0000259" key="7">
    <source>
        <dbReference type="PROSITE" id="PS50109"/>
    </source>
</evidence>
<dbReference type="InterPro" id="IPR000700">
    <property type="entry name" value="PAS-assoc_C"/>
</dbReference>
<dbReference type="InterPro" id="IPR003594">
    <property type="entry name" value="HATPase_dom"/>
</dbReference>
<dbReference type="PANTHER" id="PTHR43304">
    <property type="entry name" value="PHYTOCHROME-LIKE PROTEIN CPH1"/>
    <property type="match status" value="1"/>
</dbReference>
<evidence type="ECO:0000259" key="9">
    <source>
        <dbReference type="PROSITE" id="PS50113"/>
    </source>
</evidence>
<reference evidence="10 11" key="1">
    <citation type="submission" date="2012-11" db="EMBL/GenBank/DDBJ databases">
        <title>FINISHED of Natronococcus occultus SP4, DSM 3396.</title>
        <authorList>
            <consortium name="DOE Joint Genome Institute"/>
            <person name="Eisen J."/>
            <person name="Huntemann M."/>
            <person name="Wei C.-L."/>
            <person name="Han J."/>
            <person name="Detter J.C."/>
            <person name="Han C."/>
            <person name="Tapia R."/>
            <person name="Chen A."/>
            <person name="Kyrpides N."/>
            <person name="Mavromatis K."/>
            <person name="Markowitz V."/>
            <person name="Szeto E."/>
            <person name="Ivanova N."/>
            <person name="Mikhailova N."/>
            <person name="Ovchinnikova G."/>
            <person name="Pagani I."/>
            <person name="Pati A."/>
            <person name="Goodwin L."/>
            <person name="Nordberg H.P."/>
            <person name="Cantor M.N."/>
            <person name="Hua S.X."/>
            <person name="Woyke T."/>
            <person name="Eisen J."/>
            <person name="Klenk H.-P."/>
            <person name="Klenk H.-P."/>
        </authorList>
    </citation>
    <scope>NUCLEOTIDE SEQUENCE [LARGE SCALE GENOMIC DNA]</scope>
    <source>
        <strain evidence="10 11">SP4</strain>
    </source>
</reference>
<dbReference type="RefSeq" id="WP_015319848.1">
    <property type="nucleotide sequence ID" value="NC_019974.1"/>
</dbReference>
<dbReference type="PROSITE" id="PS50113">
    <property type="entry name" value="PAC"/>
    <property type="match status" value="3"/>
</dbReference>
<dbReference type="InterPro" id="IPR003018">
    <property type="entry name" value="GAF"/>
</dbReference>
<evidence type="ECO:0000256" key="4">
    <source>
        <dbReference type="ARBA" id="ARBA00022679"/>
    </source>
</evidence>
<gene>
    <name evidence="10" type="ORF">Natoc_0531</name>
</gene>
<dbReference type="InterPro" id="IPR003661">
    <property type="entry name" value="HisK_dim/P_dom"/>
</dbReference>
<dbReference type="STRING" id="694430.Natoc_0531"/>
<dbReference type="eggNOG" id="arCOG02374">
    <property type="taxonomic scope" value="Archaea"/>
</dbReference>
<feature type="domain" description="PAC" evidence="9">
    <location>
        <begin position="471"/>
        <end position="533"/>
    </location>
</feature>
<dbReference type="SMART" id="SM00086">
    <property type="entry name" value="PAC"/>
    <property type="match status" value="3"/>
</dbReference>
<dbReference type="SMART" id="SM00387">
    <property type="entry name" value="HATPase_c"/>
    <property type="match status" value="1"/>
</dbReference>
<dbReference type="CDD" id="cd00130">
    <property type="entry name" value="PAS"/>
    <property type="match status" value="3"/>
</dbReference>
<dbReference type="InterPro" id="IPR013655">
    <property type="entry name" value="PAS_fold_3"/>
</dbReference>
<dbReference type="InterPro" id="IPR005467">
    <property type="entry name" value="His_kinase_dom"/>
</dbReference>
<keyword evidence="5" id="KW-0418">Kinase</keyword>
<dbReference type="SUPFAM" id="SSF55785">
    <property type="entry name" value="PYP-like sensor domain (PAS domain)"/>
    <property type="match status" value="4"/>
</dbReference>
<feature type="domain" description="Histidine kinase" evidence="7">
    <location>
        <begin position="682"/>
        <end position="895"/>
    </location>
</feature>
<keyword evidence="3" id="KW-0597">Phosphoprotein</keyword>
<dbReference type="InterPro" id="IPR001610">
    <property type="entry name" value="PAC"/>
</dbReference>
<dbReference type="Pfam" id="PF01590">
    <property type="entry name" value="GAF"/>
    <property type="match status" value="1"/>
</dbReference>
<dbReference type="SMART" id="SM00388">
    <property type="entry name" value="HisKA"/>
    <property type="match status" value="1"/>
</dbReference>
<dbReference type="CDD" id="cd00082">
    <property type="entry name" value="HisKA"/>
    <property type="match status" value="1"/>
</dbReference>
<dbReference type="GeneID" id="14405559"/>
<evidence type="ECO:0000313" key="11">
    <source>
        <dbReference type="Proteomes" id="UP000010878"/>
    </source>
</evidence>
<keyword evidence="4" id="KW-0808">Transferase</keyword>
<dbReference type="Pfam" id="PF13426">
    <property type="entry name" value="PAS_9"/>
    <property type="match status" value="1"/>
</dbReference>
<feature type="domain" description="PAC" evidence="9">
    <location>
        <begin position="363"/>
        <end position="412"/>
    </location>
</feature>
<dbReference type="SUPFAM" id="SSF55874">
    <property type="entry name" value="ATPase domain of HSP90 chaperone/DNA topoisomerase II/histidine kinase"/>
    <property type="match status" value="1"/>
</dbReference>
<feature type="domain" description="PAC" evidence="9">
    <location>
        <begin position="612"/>
        <end position="664"/>
    </location>
</feature>
<evidence type="ECO:0000256" key="3">
    <source>
        <dbReference type="ARBA" id="ARBA00022553"/>
    </source>
</evidence>
<dbReference type="InterPro" id="IPR035965">
    <property type="entry name" value="PAS-like_dom_sf"/>
</dbReference>
<dbReference type="eggNOG" id="arCOG02348">
    <property type="taxonomic scope" value="Archaea"/>
</dbReference>
<dbReference type="FunFam" id="3.30.565.10:FF:000006">
    <property type="entry name" value="Sensor histidine kinase WalK"/>
    <property type="match status" value="1"/>
</dbReference>
<evidence type="ECO:0000313" key="10">
    <source>
        <dbReference type="EMBL" id="AGB36393.1"/>
    </source>
</evidence>
<dbReference type="EC" id="2.7.13.3" evidence="2"/>
<dbReference type="PRINTS" id="PR00344">
    <property type="entry name" value="BCTRLSENSOR"/>
</dbReference>
<dbReference type="EMBL" id="CP003929">
    <property type="protein sequence ID" value="AGB36393.1"/>
    <property type="molecule type" value="Genomic_DNA"/>
</dbReference>
<dbReference type="InterPro" id="IPR036097">
    <property type="entry name" value="HisK_dim/P_sf"/>
</dbReference>
<dbReference type="Proteomes" id="UP000010878">
    <property type="component" value="Chromosome"/>
</dbReference>
<dbReference type="NCBIfam" id="TIGR00229">
    <property type="entry name" value="sensory_box"/>
    <property type="match status" value="4"/>
</dbReference>
<proteinExistence type="predicted"/>
<dbReference type="Gene3D" id="1.10.287.130">
    <property type="match status" value="1"/>
</dbReference>
<dbReference type="Pfam" id="PF08448">
    <property type="entry name" value="PAS_4"/>
    <property type="match status" value="2"/>
</dbReference>
<protein>
    <recommendedName>
        <fullName evidence="2">histidine kinase</fullName>
        <ecNumber evidence="2">2.7.13.3</ecNumber>
    </recommendedName>
</protein>